<evidence type="ECO:0000313" key="3">
    <source>
        <dbReference type="Proteomes" id="UP001163739"/>
    </source>
</evidence>
<keyword evidence="3" id="KW-1185">Reference proteome</keyword>
<proteinExistence type="predicted"/>
<feature type="region of interest" description="Disordered" evidence="1">
    <location>
        <begin position="510"/>
        <end position="532"/>
    </location>
</feature>
<dbReference type="RefSeq" id="WP_265045937.1">
    <property type="nucleotide sequence ID" value="NZ_CP100390.1"/>
</dbReference>
<evidence type="ECO:0000256" key="1">
    <source>
        <dbReference type="SAM" id="MobiDB-lite"/>
    </source>
</evidence>
<evidence type="ECO:0000313" key="2">
    <source>
        <dbReference type="EMBL" id="UZE94444.1"/>
    </source>
</evidence>
<protein>
    <recommendedName>
        <fullName evidence="4">DUF4145 domain-containing protein</fullName>
    </recommendedName>
</protein>
<feature type="compositionally biased region" description="Basic residues" evidence="1">
    <location>
        <begin position="518"/>
        <end position="532"/>
    </location>
</feature>
<sequence length="532" mass="60984">MTQVAYLSNATTLKSTDNYAFLQHTFPELYRVSSEADKYYATDHSCCLLKARLFVELWCHEVSDRLNLTPPISGDLVDKINQISICGKVPPYIIEALNEVRREANKSAHITQCFDGQWTSDTSVSKTRLKRLMTSVFELAQYLAFKLNNQAEDNKQWQEPVVSELAEQVVASLSGNKDATFSLAERASSLIELSVKQGEVTGNEKKEHIKLLQRDLSYWLDKAHRQGHHETWLMYANVYIKKQLMLPESQTIDSCFKHALKVDTTGEAAYQFGMYLMARSQYKRGLDLVLEAGGMAHHQAIRILQEIFYKKDHQQYLAWVSAGVDALEKRSFTLDLENKISQWEQDVNNDVLKKKAKTALISAESRQSDGALYYRGYCTLKGYWGKQPETELGLKSMVDHYPNLPQFLHYEHQLFNLIKSKSEYIDEALSVSDRALKACETTEEKAQVKFDMAMIIWEKLRECNKVKSPHSMKQLIRDAARESCSDAIQFIKSPKGKALMRDGSYACVKTKHSSVDRKKQKQAKKLARKARR</sequence>
<reference evidence="2" key="1">
    <citation type="submission" date="2022-06" db="EMBL/GenBank/DDBJ databases">
        <title>Alkalimarinus sp. nov., isolated from gut of a Alitta virens.</title>
        <authorList>
            <person name="Yang A.I."/>
            <person name="Shin N.-R."/>
        </authorList>
    </citation>
    <scope>NUCLEOTIDE SEQUENCE</scope>
    <source>
        <strain evidence="2">A2M4</strain>
    </source>
</reference>
<dbReference type="EMBL" id="CP100390">
    <property type="protein sequence ID" value="UZE94444.1"/>
    <property type="molecule type" value="Genomic_DNA"/>
</dbReference>
<gene>
    <name evidence="2" type="ORF">NKI27_10095</name>
</gene>
<organism evidence="2 3">
    <name type="scientific">Alkalimarinus alittae</name>
    <dbReference type="NCBI Taxonomy" id="2961619"/>
    <lineage>
        <taxon>Bacteria</taxon>
        <taxon>Pseudomonadati</taxon>
        <taxon>Pseudomonadota</taxon>
        <taxon>Gammaproteobacteria</taxon>
        <taxon>Alteromonadales</taxon>
        <taxon>Alteromonadaceae</taxon>
        <taxon>Alkalimarinus</taxon>
    </lineage>
</organism>
<evidence type="ECO:0008006" key="4">
    <source>
        <dbReference type="Google" id="ProtNLM"/>
    </source>
</evidence>
<name>A0ABY6MXC5_9ALTE</name>
<accession>A0ABY6MXC5</accession>
<dbReference type="Proteomes" id="UP001163739">
    <property type="component" value="Chromosome"/>
</dbReference>